<dbReference type="Proteomes" id="UP000541444">
    <property type="component" value="Unassembled WGS sequence"/>
</dbReference>
<evidence type="ECO:0000313" key="2">
    <source>
        <dbReference type="Proteomes" id="UP000541444"/>
    </source>
</evidence>
<sequence>MEPISAEDTEVFKFLVDDKEASLKGDGSCGDRGRSGEGLKVRPIEITVKVGNVLVQTSCSEDEFERTSEGETFARIVTIAFVIGAIRLPKFDFDWERDTLYGVCLESPVRRERSRVVEWDANAIAVCIQRLGVFAGFLESFEVDIAVDLREHLFKCLRRGRLLISMVAGSNVWHIFSTALPDSVSSGATLAEGGVRRVFSGVDSERHKRLSHQEWAKLHDYCPGFLAATFIMDINVTVAERPINVLSNPFQLTASLIALLLIKRSVEGYLLLCADPFSKVYLLSRLRLQEFLEGLDSELR</sequence>
<dbReference type="EMBL" id="JACGCM010000445">
    <property type="protein sequence ID" value="KAF6172031.1"/>
    <property type="molecule type" value="Genomic_DNA"/>
</dbReference>
<dbReference type="AlphaFoldDB" id="A0A7J7NXT3"/>
<reference evidence="1 2" key="1">
    <citation type="journal article" date="2020" name="IScience">
        <title>Genome Sequencing of the Endangered Kingdonia uniflora (Circaeasteraceae, Ranunculales) Reveals Potential Mechanisms of Evolutionary Specialization.</title>
        <authorList>
            <person name="Sun Y."/>
            <person name="Deng T."/>
            <person name="Zhang A."/>
            <person name="Moore M.J."/>
            <person name="Landis J.B."/>
            <person name="Lin N."/>
            <person name="Zhang H."/>
            <person name="Zhang X."/>
            <person name="Huang J."/>
            <person name="Zhang X."/>
            <person name="Sun H."/>
            <person name="Wang H."/>
        </authorList>
    </citation>
    <scope>NUCLEOTIDE SEQUENCE [LARGE SCALE GENOMIC DNA]</scope>
    <source>
        <strain evidence="1">TB1705</strain>
        <tissue evidence="1">Leaf</tissue>
    </source>
</reference>
<comment type="caution">
    <text evidence="1">The sequence shown here is derived from an EMBL/GenBank/DDBJ whole genome shotgun (WGS) entry which is preliminary data.</text>
</comment>
<name>A0A7J7NXT3_9MAGN</name>
<protein>
    <submittedName>
        <fullName evidence="1">Uncharacterized protein</fullName>
    </submittedName>
</protein>
<organism evidence="1 2">
    <name type="scientific">Kingdonia uniflora</name>
    <dbReference type="NCBI Taxonomy" id="39325"/>
    <lineage>
        <taxon>Eukaryota</taxon>
        <taxon>Viridiplantae</taxon>
        <taxon>Streptophyta</taxon>
        <taxon>Embryophyta</taxon>
        <taxon>Tracheophyta</taxon>
        <taxon>Spermatophyta</taxon>
        <taxon>Magnoliopsida</taxon>
        <taxon>Ranunculales</taxon>
        <taxon>Circaeasteraceae</taxon>
        <taxon>Kingdonia</taxon>
    </lineage>
</organism>
<keyword evidence="2" id="KW-1185">Reference proteome</keyword>
<evidence type="ECO:0000313" key="1">
    <source>
        <dbReference type="EMBL" id="KAF6172031.1"/>
    </source>
</evidence>
<proteinExistence type="predicted"/>
<accession>A0A7J7NXT3</accession>
<gene>
    <name evidence="1" type="ORF">GIB67_029449</name>
</gene>